<sequence>MERHESTGFEIKDCRNDAVGEGWGCYLQNSGEYLMAGESRIVNRQRHECEVLGDGRVRYQVKVIGCVRDGQQYNIAQVFTDRHVRYQCKNDGSLDVL</sequence>
<keyword evidence="3" id="KW-1185">Reference proteome</keyword>
<organism evidence="2 3">
    <name type="scientific">Teladorsagia circumcincta</name>
    <name type="common">Brown stomach worm</name>
    <name type="synonym">Ostertagia circumcincta</name>
    <dbReference type="NCBI Taxonomy" id="45464"/>
    <lineage>
        <taxon>Eukaryota</taxon>
        <taxon>Metazoa</taxon>
        <taxon>Ecdysozoa</taxon>
        <taxon>Nematoda</taxon>
        <taxon>Chromadorea</taxon>
        <taxon>Rhabditida</taxon>
        <taxon>Rhabditina</taxon>
        <taxon>Rhabditomorpha</taxon>
        <taxon>Strongyloidea</taxon>
        <taxon>Trichostrongylidae</taxon>
        <taxon>Teladorsagia</taxon>
    </lineage>
</organism>
<dbReference type="Proteomes" id="UP000230423">
    <property type="component" value="Unassembled WGS sequence"/>
</dbReference>
<dbReference type="Pfam" id="PF23003">
    <property type="entry name" value="Fn1_2"/>
    <property type="match status" value="1"/>
</dbReference>
<dbReference type="AlphaFoldDB" id="A0A2G9TGU1"/>
<protein>
    <recommendedName>
        <fullName evidence="1">Abnormal cell migration protein 18-like fibronectin type I domain-containing protein</fullName>
    </recommendedName>
</protein>
<reference evidence="2 3" key="1">
    <citation type="submission" date="2015-09" db="EMBL/GenBank/DDBJ databases">
        <title>Draft genome of the parasitic nematode Teladorsagia circumcincta isolate WARC Sus (inbred).</title>
        <authorList>
            <person name="Mitreva M."/>
        </authorList>
    </citation>
    <scope>NUCLEOTIDE SEQUENCE [LARGE SCALE GENOMIC DNA]</scope>
    <source>
        <strain evidence="2 3">S</strain>
    </source>
</reference>
<dbReference type="OrthoDB" id="5801705at2759"/>
<evidence type="ECO:0000313" key="2">
    <source>
        <dbReference type="EMBL" id="PIO57194.1"/>
    </source>
</evidence>
<accession>A0A2G9TGU1</accession>
<evidence type="ECO:0000259" key="1">
    <source>
        <dbReference type="Pfam" id="PF23003"/>
    </source>
</evidence>
<feature type="domain" description="Abnormal cell migration protein 18-like fibronectin type I" evidence="1">
    <location>
        <begin position="60"/>
        <end position="92"/>
    </location>
</feature>
<evidence type="ECO:0000313" key="3">
    <source>
        <dbReference type="Proteomes" id="UP000230423"/>
    </source>
</evidence>
<dbReference type="InterPro" id="IPR055119">
    <property type="entry name" value="Mig18_Fn1"/>
</dbReference>
<proteinExistence type="predicted"/>
<name>A0A2G9TGU1_TELCI</name>
<dbReference type="EMBL" id="KZ367015">
    <property type="protein sequence ID" value="PIO57194.1"/>
    <property type="molecule type" value="Genomic_DNA"/>
</dbReference>
<gene>
    <name evidence="2" type="ORF">TELCIR_21402</name>
</gene>
<feature type="non-terminal residue" evidence="2">
    <location>
        <position position="97"/>
    </location>
</feature>